<evidence type="ECO:0000256" key="3">
    <source>
        <dbReference type="ARBA" id="ARBA00022840"/>
    </source>
</evidence>
<evidence type="ECO:0000313" key="5">
    <source>
        <dbReference type="EMBL" id="MDQ0416297.1"/>
    </source>
</evidence>
<dbReference type="EMBL" id="JAUSUV010000002">
    <property type="protein sequence ID" value="MDQ0416297.1"/>
    <property type="molecule type" value="Genomic_DNA"/>
</dbReference>
<evidence type="ECO:0000256" key="1">
    <source>
        <dbReference type="ARBA" id="ARBA00006611"/>
    </source>
</evidence>
<dbReference type="PANTHER" id="PTHR30258">
    <property type="entry name" value="TYPE II SECRETION SYSTEM PROTEIN GSPE-RELATED"/>
    <property type="match status" value="1"/>
</dbReference>
<protein>
    <submittedName>
        <fullName evidence="5">Type II secretory ATPase GspE/PulE/Tfp pilus assembly ATPase PilB-like protein</fullName>
    </submittedName>
</protein>
<comment type="similarity">
    <text evidence="1">Belongs to the GSP E family.</text>
</comment>
<dbReference type="AlphaFoldDB" id="A0AAJ1TGU9"/>
<dbReference type="Gene3D" id="3.30.450.90">
    <property type="match status" value="1"/>
</dbReference>
<dbReference type="PANTHER" id="PTHR30258:SF2">
    <property type="entry name" value="COMG OPERON PROTEIN 1"/>
    <property type="match status" value="1"/>
</dbReference>
<keyword evidence="3" id="KW-0067">ATP-binding</keyword>
<dbReference type="InterPro" id="IPR003593">
    <property type="entry name" value="AAA+_ATPase"/>
</dbReference>
<reference evidence="5 6" key="1">
    <citation type="submission" date="2023-07" db="EMBL/GenBank/DDBJ databases">
        <title>Genomic Encyclopedia of Type Strains, Phase IV (KMG-IV): sequencing the most valuable type-strain genomes for metagenomic binning, comparative biology and taxonomic classification.</title>
        <authorList>
            <person name="Goeker M."/>
        </authorList>
    </citation>
    <scope>NUCLEOTIDE SEQUENCE [LARGE SCALE GENOMIC DNA]</scope>
    <source>
        <strain evidence="5 6">DSM 46876</strain>
    </source>
</reference>
<organism evidence="5 6">
    <name type="scientific">Croceifilum oryzae</name>
    <dbReference type="NCBI Taxonomy" id="1553429"/>
    <lineage>
        <taxon>Bacteria</taxon>
        <taxon>Bacillati</taxon>
        <taxon>Bacillota</taxon>
        <taxon>Bacilli</taxon>
        <taxon>Bacillales</taxon>
        <taxon>Thermoactinomycetaceae</taxon>
        <taxon>Croceifilum</taxon>
    </lineage>
</organism>
<dbReference type="Gene3D" id="3.40.50.300">
    <property type="entry name" value="P-loop containing nucleotide triphosphate hydrolases"/>
    <property type="match status" value="1"/>
</dbReference>
<accession>A0AAJ1TGU9</accession>
<evidence type="ECO:0000256" key="2">
    <source>
        <dbReference type="ARBA" id="ARBA00022741"/>
    </source>
</evidence>
<evidence type="ECO:0000259" key="4">
    <source>
        <dbReference type="PROSITE" id="PS00662"/>
    </source>
</evidence>
<dbReference type="PROSITE" id="PS00662">
    <property type="entry name" value="T2SP_E"/>
    <property type="match status" value="1"/>
</dbReference>
<dbReference type="RefSeq" id="WP_307250628.1">
    <property type="nucleotide sequence ID" value="NZ_JAUSUV010000002.1"/>
</dbReference>
<dbReference type="SUPFAM" id="SSF52540">
    <property type="entry name" value="P-loop containing nucleoside triphosphate hydrolases"/>
    <property type="match status" value="1"/>
</dbReference>
<dbReference type="Pfam" id="PF00437">
    <property type="entry name" value="T2SSE"/>
    <property type="match status" value="1"/>
</dbReference>
<comment type="caution">
    <text evidence="5">The sequence shown here is derived from an EMBL/GenBank/DDBJ whole genome shotgun (WGS) entry which is preliminary data.</text>
</comment>
<name>A0AAJ1TGU9_9BACL</name>
<dbReference type="SMART" id="SM00382">
    <property type="entry name" value="AAA"/>
    <property type="match status" value="1"/>
</dbReference>
<dbReference type="GO" id="GO:0005524">
    <property type="term" value="F:ATP binding"/>
    <property type="evidence" value="ECO:0007669"/>
    <property type="project" value="UniProtKB-KW"/>
</dbReference>
<keyword evidence="6" id="KW-1185">Reference proteome</keyword>
<evidence type="ECO:0000313" key="6">
    <source>
        <dbReference type="Proteomes" id="UP001238450"/>
    </source>
</evidence>
<dbReference type="GO" id="GO:0016887">
    <property type="term" value="F:ATP hydrolysis activity"/>
    <property type="evidence" value="ECO:0007669"/>
    <property type="project" value="TreeGrafter"/>
</dbReference>
<proteinExistence type="inferred from homology"/>
<feature type="domain" description="Bacterial type II secretion system protein E" evidence="4">
    <location>
        <begin position="203"/>
        <end position="217"/>
    </location>
</feature>
<dbReference type="CDD" id="cd01129">
    <property type="entry name" value="PulE-GspE-like"/>
    <property type="match status" value="1"/>
</dbReference>
<dbReference type="Proteomes" id="UP001238450">
    <property type="component" value="Unassembled WGS sequence"/>
</dbReference>
<dbReference type="InterPro" id="IPR001482">
    <property type="entry name" value="T2SS/T4SS_dom"/>
</dbReference>
<dbReference type="GO" id="GO:0005886">
    <property type="term" value="C:plasma membrane"/>
    <property type="evidence" value="ECO:0007669"/>
    <property type="project" value="TreeGrafter"/>
</dbReference>
<gene>
    <name evidence="5" type="ORF">J2Z48_000461</name>
</gene>
<dbReference type="InterPro" id="IPR027417">
    <property type="entry name" value="P-loop_NTPase"/>
</dbReference>
<keyword evidence="2" id="KW-0547">Nucleotide-binding</keyword>
<sequence length="372" mass="41724">MDVVQFLTELLGDAVVRRSSDIHLEPFPDYMCVRQRIDGFLLETHRVPVEHAPALLSRIKVMSQLDLGERRLPQDGAMTIHLDQMAAEVRVSLLPTLYGEKAVLRLLQTKKELIQLHNLGMDPEELGRLEQVLQRYTGLVVVTGPTGSGKSTSLYAMLQCLNDSARNVITLEDPVEVQIPGINQVQVHPKAGMNFSVGLRAILRQDPDVIMIGEIRDLETAEIAIRAALTGHLVLTTLHTADAIGAVVRLMDMGIEPYRVANALSGVVAQRLIRKGCLYCQASGCQECHHTGYYGRTGVFEVLEVDDDFRRLIIESRTIQRYRNHFRQKGIRFLPEGFRRKVSSGITTYEEMLRVMNDVAEIQLDLQSTSSI</sequence>